<comment type="caution">
    <text evidence="1">The sequence shown here is derived from an EMBL/GenBank/DDBJ whole genome shotgun (WGS) entry which is preliminary data.</text>
</comment>
<dbReference type="Proteomes" id="UP001501251">
    <property type="component" value="Unassembled WGS sequence"/>
</dbReference>
<dbReference type="EMBL" id="BAABAQ010000003">
    <property type="protein sequence ID" value="GAA4188511.1"/>
    <property type="molecule type" value="Genomic_DNA"/>
</dbReference>
<dbReference type="RefSeq" id="WP_344917848.1">
    <property type="nucleotide sequence ID" value="NZ_BAABAQ010000003.1"/>
</dbReference>
<dbReference type="NCBIfam" id="TIGR04342">
    <property type="entry name" value="EXLDI"/>
    <property type="match status" value="1"/>
</dbReference>
<sequence length="182" mass="20616">MPNKTIYVSDDDLPLFQRAQEIAGGKLSTAISVALRRYVEMEEGRQEGYEEIVVQVGQGGTGRKQRFSGVLLGEWGRTTGSRVEMFRVYRSRKNKYVLHVDRSPDWTDSLTSGSDNWLEGLLSRGAWRSYLGLADSSWGFVQGEATLEVVNTFQELRGRIPDEFYDLIADMAERPVVEDLDI</sequence>
<proteinExistence type="predicted"/>
<organism evidence="1 2">
    <name type="scientific">Streptosporangium oxazolinicum</name>
    <dbReference type="NCBI Taxonomy" id="909287"/>
    <lineage>
        <taxon>Bacteria</taxon>
        <taxon>Bacillati</taxon>
        <taxon>Actinomycetota</taxon>
        <taxon>Actinomycetes</taxon>
        <taxon>Streptosporangiales</taxon>
        <taxon>Streptosporangiaceae</taxon>
        <taxon>Streptosporangium</taxon>
    </lineage>
</organism>
<accession>A0ABP8ARN2</accession>
<reference evidence="2" key="1">
    <citation type="journal article" date="2019" name="Int. J. Syst. Evol. Microbiol.">
        <title>The Global Catalogue of Microorganisms (GCM) 10K type strain sequencing project: providing services to taxonomists for standard genome sequencing and annotation.</title>
        <authorList>
            <consortium name="The Broad Institute Genomics Platform"/>
            <consortium name="The Broad Institute Genome Sequencing Center for Infectious Disease"/>
            <person name="Wu L."/>
            <person name="Ma J."/>
        </authorList>
    </citation>
    <scope>NUCLEOTIDE SEQUENCE [LARGE SCALE GENOMIC DNA]</scope>
    <source>
        <strain evidence="2">JCM 17388</strain>
    </source>
</reference>
<protein>
    <recommendedName>
        <fullName evidence="3">EXLDI protein</fullName>
    </recommendedName>
</protein>
<evidence type="ECO:0000313" key="1">
    <source>
        <dbReference type="EMBL" id="GAA4188511.1"/>
    </source>
</evidence>
<evidence type="ECO:0008006" key="3">
    <source>
        <dbReference type="Google" id="ProtNLM"/>
    </source>
</evidence>
<evidence type="ECO:0000313" key="2">
    <source>
        <dbReference type="Proteomes" id="UP001501251"/>
    </source>
</evidence>
<dbReference type="InterPro" id="IPR027580">
    <property type="entry name" value="EXLDI"/>
</dbReference>
<gene>
    <name evidence="1" type="ORF">GCM10022252_23890</name>
</gene>
<keyword evidence="2" id="KW-1185">Reference proteome</keyword>
<name>A0ABP8ARN2_9ACTN</name>